<proteinExistence type="inferred from homology"/>
<evidence type="ECO:0000256" key="1">
    <source>
        <dbReference type="ARBA" id="ARBA00007476"/>
    </source>
</evidence>
<sequence>MGVLARWLYADTPMWTRSVASRMEAFFENINENINVEPHDPTAGIRGVVEDVFRQQIRVFTPQGDAIELGKGATALDFAYAIHTGLGDQCHSAYVNDTPYPLNRPLLDGMKVSIMKKEKAQPQRTWLDEDLGYITTNYARSHARRWFRRLPQKTAVLQGLELLQDELEMLGLDNYPHERVASDLGYETTHELIYDLGRAELLPTAVTTQLLKEKWPQGPARDLGKVVSSEAGEQFVVTQADGRKIRLCGTCNPRPPNSILGFLRRDGGVTVHHQRCPTLSPTRMARRLQLAWGEAAPRTARQIKLQIKVYDRSGLMFEITRLMNDEDINITFIHTPEPNAPNEVHIHLSIEVVQPRQLVRVLHQIRALANVFSVCIVDSFLESNDLLPADSFYRPE</sequence>
<dbReference type="AlphaFoldDB" id="A0A3B0WIG8"/>
<evidence type="ECO:0000259" key="3">
    <source>
        <dbReference type="PROSITE" id="PS51880"/>
    </source>
</evidence>
<comment type="similarity">
    <text evidence="1">Belongs to the RelA/SpoT family.</text>
</comment>
<dbReference type="EMBL" id="UOEU01001069">
    <property type="protein sequence ID" value="VAW43354.1"/>
    <property type="molecule type" value="Genomic_DNA"/>
</dbReference>
<dbReference type="Gene3D" id="3.10.20.30">
    <property type="match status" value="1"/>
</dbReference>
<reference evidence="4" key="1">
    <citation type="submission" date="2018-06" db="EMBL/GenBank/DDBJ databases">
        <authorList>
            <person name="Zhirakovskaya E."/>
        </authorList>
    </citation>
    <scope>NUCLEOTIDE SEQUENCE</scope>
</reference>
<dbReference type="GO" id="GO:0005886">
    <property type="term" value="C:plasma membrane"/>
    <property type="evidence" value="ECO:0007669"/>
    <property type="project" value="TreeGrafter"/>
</dbReference>
<evidence type="ECO:0000259" key="2">
    <source>
        <dbReference type="PROSITE" id="PS51671"/>
    </source>
</evidence>
<dbReference type="PANTHER" id="PTHR21262:SF31">
    <property type="entry name" value="GTP PYROPHOSPHOKINASE"/>
    <property type="match status" value="1"/>
</dbReference>
<dbReference type="InterPro" id="IPR012675">
    <property type="entry name" value="Beta-grasp_dom_sf"/>
</dbReference>
<dbReference type="InterPro" id="IPR045865">
    <property type="entry name" value="ACT-like_dom_sf"/>
</dbReference>
<dbReference type="Pfam" id="PF13291">
    <property type="entry name" value="ACT_4"/>
    <property type="match status" value="1"/>
</dbReference>
<dbReference type="InterPro" id="IPR004095">
    <property type="entry name" value="TGS"/>
</dbReference>
<dbReference type="Pfam" id="PF02824">
    <property type="entry name" value="TGS"/>
    <property type="match status" value="1"/>
</dbReference>
<dbReference type="SUPFAM" id="SSF55021">
    <property type="entry name" value="ACT-like"/>
    <property type="match status" value="1"/>
</dbReference>
<dbReference type="Gene3D" id="3.30.70.260">
    <property type="match status" value="1"/>
</dbReference>
<protein>
    <submittedName>
        <fullName evidence="4">Uncharacterized protein</fullName>
    </submittedName>
</protein>
<evidence type="ECO:0000313" key="4">
    <source>
        <dbReference type="EMBL" id="VAW43354.1"/>
    </source>
</evidence>
<dbReference type="PANTHER" id="PTHR21262">
    <property type="entry name" value="GUANOSINE-3',5'-BIS DIPHOSPHATE 3'-PYROPHOSPHOHYDROLASE"/>
    <property type="match status" value="1"/>
</dbReference>
<feature type="domain" description="ACT" evidence="2">
    <location>
        <begin position="304"/>
        <end position="379"/>
    </location>
</feature>
<dbReference type="SUPFAM" id="SSF81271">
    <property type="entry name" value="TGS-like"/>
    <property type="match status" value="1"/>
</dbReference>
<feature type="domain" description="TGS" evidence="3">
    <location>
        <begin position="55"/>
        <end position="116"/>
    </location>
</feature>
<name>A0A3B0WIG8_9ZZZZ</name>
<dbReference type="FunFam" id="3.10.20.30:FF:000002">
    <property type="entry name" value="GTP pyrophosphokinase (RelA/SpoT)"/>
    <property type="match status" value="1"/>
</dbReference>
<dbReference type="CDD" id="cd04876">
    <property type="entry name" value="ACT_RelA-SpoT"/>
    <property type="match status" value="1"/>
</dbReference>
<dbReference type="InterPro" id="IPR002912">
    <property type="entry name" value="ACT_dom"/>
</dbReference>
<gene>
    <name evidence="4" type="ORF">MNBD_CHLOROFLEXI01-4308</name>
</gene>
<accession>A0A3B0WIG8</accession>
<dbReference type="PROSITE" id="PS51880">
    <property type="entry name" value="TGS"/>
    <property type="match status" value="1"/>
</dbReference>
<organism evidence="4">
    <name type="scientific">hydrothermal vent metagenome</name>
    <dbReference type="NCBI Taxonomy" id="652676"/>
    <lineage>
        <taxon>unclassified sequences</taxon>
        <taxon>metagenomes</taxon>
        <taxon>ecological metagenomes</taxon>
    </lineage>
</organism>
<dbReference type="InterPro" id="IPR012676">
    <property type="entry name" value="TGS-like"/>
</dbReference>
<dbReference type="PROSITE" id="PS51671">
    <property type="entry name" value="ACT"/>
    <property type="match status" value="1"/>
</dbReference>